<dbReference type="PANTHER" id="PTHR35303">
    <property type="entry name" value="OS02G0197800 PROTEIN"/>
    <property type="match status" value="1"/>
</dbReference>
<name>A0ABQ3DZG9_9HYPH</name>
<comment type="caution">
    <text evidence="4">The sequence shown here is derived from an EMBL/GenBank/DDBJ whole genome shotgun (WGS) entry which is preliminary data.</text>
</comment>
<reference evidence="5" key="1">
    <citation type="journal article" date="2019" name="Int. J. Syst. Evol. Microbiol.">
        <title>The Global Catalogue of Microorganisms (GCM) 10K type strain sequencing project: providing services to taxonomists for standard genome sequencing and annotation.</title>
        <authorList>
            <consortium name="The Broad Institute Genomics Platform"/>
            <consortium name="The Broad Institute Genome Sequencing Center for Infectious Disease"/>
            <person name="Wu L."/>
            <person name="Ma J."/>
        </authorList>
    </citation>
    <scope>NUCLEOTIDE SEQUENCE [LARGE SCALE GENOMIC DNA]</scope>
    <source>
        <strain evidence="5">KCTC 12861</strain>
    </source>
</reference>
<dbReference type="Proteomes" id="UP000637980">
    <property type="component" value="Unassembled WGS sequence"/>
</dbReference>
<keyword evidence="5" id="KW-1185">Reference proteome</keyword>
<dbReference type="InterPro" id="IPR010376">
    <property type="entry name" value="GBBH-like_N"/>
</dbReference>
<dbReference type="RefSeq" id="WP_189434768.1">
    <property type="nucleotide sequence ID" value="NZ_BMXE01000001.1"/>
</dbReference>
<keyword evidence="1" id="KW-0479">Metal-binding</keyword>
<dbReference type="Pfam" id="PF06155">
    <property type="entry name" value="GBBH-like_N"/>
    <property type="match status" value="1"/>
</dbReference>
<evidence type="ECO:0000259" key="3">
    <source>
        <dbReference type="Pfam" id="PF06155"/>
    </source>
</evidence>
<organism evidence="4 5">
    <name type="scientific">Pseudovibrio japonicus</name>
    <dbReference type="NCBI Taxonomy" id="366534"/>
    <lineage>
        <taxon>Bacteria</taxon>
        <taxon>Pseudomonadati</taxon>
        <taxon>Pseudomonadota</taxon>
        <taxon>Alphaproteobacteria</taxon>
        <taxon>Hyphomicrobiales</taxon>
        <taxon>Stappiaceae</taxon>
        <taxon>Pseudovibrio</taxon>
    </lineage>
</organism>
<gene>
    <name evidence="4" type="ORF">GCM10007094_03230</name>
</gene>
<sequence>MTETRWPEQIHLKNEGSTLEITFDDGLKVAFTAEFLRVMSPSAEVQGHSPDQRKVVPGKKGVTIIGVDPVGNYAVKLTFDDMHNTGIFTWRYFQEMNDEKDLLWKRYLSELKERGLSRELK</sequence>
<evidence type="ECO:0000256" key="2">
    <source>
        <dbReference type="ARBA" id="ARBA00023004"/>
    </source>
</evidence>
<evidence type="ECO:0000256" key="1">
    <source>
        <dbReference type="ARBA" id="ARBA00022723"/>
    </source>
</evidence>
<keyword evidence="2" id="KW-0408">Iron</keyword>
<dbReference type="InterPro" id="IPR038492">
    <property type="entry name" value="GBBH-like_N_sf"/>
</dbReference>
<dbReference type="PANTHER" id="PTHR35303:SF5">
    <property type="entry name" value="OS02G0197800 PROTEIN"/>
    <property type="match status" value="1"/>
</dbReference>
<protein>
    <recommendedName>
        <fullName evidence="3">Gamma-butyrobetaine hydroxylase-like N-terminal domain-containing protein</fullName>
    </recommendedName>
</protein>
<accession>A0ABQ3DZG9</accession>
<evidence type="ECO:0000313" key="5">
    <source>
        <dbReference type="Proteomes" id="UP000637980"/>
    </source>
</evidence>
<feature type="domain" description="Gamma-butyrobetaine hydroxylase-like N-terminal" evidence="3">
    <location>
        <begin position="10"/>
        <end position="93"/>
    </location>
</feature>
<dbReference type="EMBL" id="BMXE01000001">
    <property type="protein sequence ID" value="GHB18792.1"/>
    <property type="molecule type" value="Genomic_DNA"/>
</dbReference>
<proteinExistence type="predicted"/>
<evidence type="ECO:0000313" key="4">
    <source>
        <dbReference type="EMBL" id="GHB18792.1"/>
    </source>
</evidence>
<dbReference type="Gene3D" id="3.30.2020.30">
    <property type="match status" value="1"/>
</dbReference>